<evidence type="ECO:0000259" key="2">
    <source>
        <dbReference type="PROSITE" id="PS50879"/>
    </source>
</evidence>
<keyword evidence="4" id="KW-1185">Reference proteome</keyword>
<dbReference type="GO" id="GO:0004523">
    <property type="term" value="F:RNA-DNA hybrid ribonuclease activity"/>
    <property type="evidence" value="ECO:0007669"/>
    <property type="project" value="InterPro"/>
</dbReference>
<feature type="compositionally biased region" description="Polar residues" evidence="1">
    <location>
        <begin position="197"/>
        <end position="212"/>
    </location>
</feature>
<dbReference type="InterPro" id="IPR002156">
    <property type="entry name" value="RNaseH_domain"/>
</dbReference>
<dbReference type="InterPro" id="IPR012337">
    <property type="entry name" value="RNaseH-like_sf"/>
</dbReference>
<proteinExistence type="predicted"/>
<name>A0AA36B139_OCTVU</name>
<dbReference type="EMBL" id="OX597819">
    <property type="protein sequence ID" value="CAI9724992.1"/>
    <property type="molecule type" value="Genomic_DNA"/>
</dbReference>
<dbReference type="GO" id="GO:0003964">
    <property type="term" value="F:RNA-directed DNA polymerase activity"/>
    <property type="evidence" value="ECO:0007669"/>
    <property type="project" value="UniProtKB-KW"/>
</dbReference>
<keyword evidence="3" id="KW-0548">Nucleotidyltransferase</keyword>
<reference evidence="3" key="1">
    <citation type="submission" date="2023-08" db="EMBL/GenBank/DDBJ databases">
        <authorList>
            <person name="Alioto T."/>
            <person name="Alioto T."/>
            <person name="Gomez Garrido J."/>
        </authorList>
    </citation>
    <scope>NUCLEOTIDE SEQUENCE</scope>
</reference>
<dbReference type="CDD" id="cd09276">
    <property type="entry name" value="Rnase_HI_RT_non_LTR"/>
    <property type="match status" value="1"/>
</dbReference>
<dbReference type="Gene3D" id="3.30.420.10">
    <property type="entry name" value="Ribonuclease H-like superfamily/Ribonuclease H"/>
    <property type="match status" value="1"/>
</dbReference>
<dbReference type="Proteomes" id="UP001162480">
    <property type="component" value="Chromosome 6"/>
</dbReference>
<protein>
    <submittedName>
        <fullName evidence="3">RNA-directed DNA polymerase from mobile element jockey</fullName>
    </submittedName>
</protein>
<keyword evidence="3" id="KW-0695">RNA-directed DNA polymerase</keyword>
<dbReference type="InterPro" id="IPR036397">
    <property type="entry name" value="RNaseH_sf"/>
</dbReference>
<feature type="domain" description="RNase H type-1" evidence="2">
    <location>
        <begin position="9"/>
        <end position="152"/>
    </location>
</feature>
<keyword evidence="3" id="KW-0808">Transferase</keyword>
<dbReference type="PROSITE" id="PS50879">
    <property type="entry name" value="RNASE_H_1"/>
    <property type="match status" value="1"/>
</dbReference>
<organism evidence="3 4">
    <name type="scientific">Octopus vulgaris</name>
    <name type="common">Common octopus</name>
    <dbReference type="NCBI Taxonomy" id="6645"/>
    <lineage>
        <taxon>Eukaryota</taxon>
        <taxon>Metazoa</taxon>
        <taxon>Spiralia</taxon>
        <taxon>Lophotrochozoa</taxon>
        <taxon>Mollusca</taxon>
        <taxon>Cephalopoda</taxon>
        <taxon>Coleoidea</taxon>
        <taxon>Octopodiformes</taxon>
        <taxon>Octopoda</taxon>
        <taxon>Incirrata</taxon>
        <taxon>Octopodidae</taxon>
        <taxon>Octopus</taxon>
    </lineage>
</organism>
<evidence type="ECO:0000313" key="3">
    <source>
        <dbReference type="EMBL" id="CAI9724992.1"/>
    </source>
</evidence>
<gene>
    <name evidence="3" type="ORF">OCTVUL_1B016388</name>
</gene>
<sequence>MRQLERGWNAFDLTIYTDGSAFDGNATGGGGVIVTTGHPSDPQIHRSFAIPTGKWCSSFQSELKATKKALQEVLTEEGVSRVRIVSDSLSTLQKIKAAHPSLPTKTEDECEILILLLNLSDNGCQITFAWRPRHCGIPGNDLADEKAKAGTEWDQSTAHHHYDAVKAAIHRALKPPPFKHERVKKIYGNHGDEASSAADSSLTRQQQGKLFY</sequence>
<accession>A0AA36B139</accession>
<evidence type="ECO:0000256" key="1">
    <source>
        <dbReference type="SAM" id="MobiDB-lite"/>
    </source>
</evidence>
<dbReference type="SUPFAM" id="SSF53098">
    <property type="entry name" value="Ribonuclease H-like"/>
    <property type="match status" value="1"/>
</dbReference>
<dbReference type="AlphaFoldDB" id="A0AA36B139"/>
<evidence type="ECO:0000313" key="4">
    <source>
        <dbReference type="Proteomes" id="UP001162480"/>
    </source>
</evidence>
<dbReference type="Pfam" id="PF00075">
    <property type="entry name" value="RNase_H"/>
    <property type="match status" value="1"/>
</dbReference>
<feature type="region of interest" description="Disordered" evidence="1">
    <location>
        <begin position="190"/>
        <end position="212"/>
    </location>
</feature>
<dbReference type="GO" id="GO:0003676">
    <property type="term" value="F:nucleic acid binding"/>
    <property type="evidence" value="ECO:0007669"/>
    <property type="project" value="InterPro"/>
</dbReference>